<keyword evidence="1" id="KW-1133">Transmembrane helix</keyword>
<dbReference type="HOGENOM" id="CLU_2468661_0_0_1"/>
<organism evidence="2 3">
    <name type="scientific">Aspergillus ruber (strain CBS 135680)</name>
    <dbReference type="NCBI Taxonomy" id="1388766"/>
    <lineage>
        <taxon>Eukaryota</taxon>
        <taxon>Fungi</taxon>
        <taxon>Dikarya</taxon>
        <taxon>Ascomycota</taxon>
        <taxon>Pezizomycotina</taxon>
        <taxon>Eurotiomycetes</taxon>
        <taxon>Eurotiomycetidae</taxon>
        <taxon>Eurotiales</taxon>
        <taxon>Aspergillaceae</taxon>
        <taxon>Aspergillus</taxon>
        <taxon>Aspergillus subgen. Aspergillus</taxon>
    </lineage>
</organism>
<proteinExistence type="predicted"/>
<dbReference type="Proteomes" id="UP000019804">
    <property type="component" value="Unassembled WGS sequence"/>
</dbReference>
<keyword evidence="1" id="KW-0812">Transmembrane</keyword>
<dbReference type="EMBL" id="KK088436">
    <property type="protein sequence ID" value="EYE92584.1"/>
    <property type="molecule type" value="Genomic_DNA"/>
</dbReference>
<dbReference type="RefSeq" id="XP_040636272.1">
    <property type="nucleotide sequence ID" value="XM_040777898.1"/>
</dbReference>
<feature type="transmembrane region" description="Helical" evidence="1">
    <location>
        <begin position="6"/>
        <end position="25"/>
    </location>
</feature>
<dbReference type="GeneID" id="63693022"/>
<dbReference type="AlphaFoldDB" id="A0A017S7L3"/>
<keyword evidence="1" id="KW-0472">Membrane</keyword>
<keyword evidence="3" id="KW-1185">Reference proteome</keyword>
<reference evidence="3" key="1">
    <citation type="journal article" date="2014" name="Nat. Commun.">
        <title>Genomic adaptations of the halophilic Dead Sea filamentous fungus Eurotium rubrum.</title>
        <authorList>
            <person name="Kis-Papo T."/>
            <person name="Weig A.R."/>
            <person name="Riley R."/>
            <person name="Persoh D."/>
            <person name="Salamov A."/>
            <person name="Sun H."/>
            <person name="Lipzen A."/>
            <person name="Wasser S.P."/>
            <person name="Rambold G."/>
            <person name="Grigoriev I.V."/>
            <person name="Nevo E."/>
        </authorList>
    </citation>
    <scope>NUCLEOTIDE SEQUENCE [LARGE SCALE GENOMIC DNA]</scope>
    <source>
        <strain evidence="3">CBS 135680</strain>
    </source>
</reference>
<gene>
    <name evidence="2" type="ORF">EURHEDRAFT_186676</name>
</gene>
<evidence type="ECO:0000313" key="3">
    <source>
        <dbReference type="Proteomes" id="UP000019804"/>
    </source>
</evidence>
<evidence type="ECO:0000256" key="1">
    <source>
        <dbReference type="SAM" id="Phobius"/>
    </source>
</evidence>
<evidence type="ECO:0000313" key="2">
    <source>
        <dbReference type="EMBL" id="EYE92584.1"/>
    </source>
</evidence>
<protein>
    <submittedName>
        <fullName evidence="2">Uncharacterized protein</fullName>
    </submittedName>
</protein>
<accession>A0A017S7L3</accession>
<name>A0A017S7L3_ASPRC</name>
<sequence length="88" mass="10487">MYGVQSSIIGIPCSYLLALVIRHKLRKKKKKKKRSHSSPQCNRCTGVLCTYYGHLMFVWSSLNTWEYLYSDIRKNRSDFHQYILHFLT</sequence>